<evidence type="ECO:0000256" key="8">
    <source>
        <dbReference type="ARBA" id="ARBA00023136"/>
    </source>
</evidence>
<keyword evidence="8 10" id="KW-0472">Membrane</keyword>
<feature type="domain" description="CNNM transmembrane" evidence="12">
    <location>
        <begin position="1"/>
        <end position="201"/>
    </location>
</feature>
<keyword evidence="6 10" id="KW-1133">Transmembrane helix</keyword>
<evidence type="ECO:0000256" key="5">
    <source>
        <dbReference type="ARBA" id="ARBA00022737"/>
    </source>
</evidence>
<dbReference type="InterPro" id="IPR000644">
    <property type="entry name" value="CBS_dom"/>
</dbReference>
<dbReference type="InterPro" id="IPR016169">
    <property type="entry name" value="FAD-bd_PCMH_sub2"/>
</dbReference>
<keyword evidence="7 9" id="KW-0129">CBS domain</keyword>
<dbReference type="InterPro" id="IPR051676">
    <property type="entry name" value="UPF0053_domain"/>
</dbReference>
<comment type="similarity">
    <text evidence="2">Belongs to the UPF0053 family.</text>
</comment>
<evidence type="ECO:0000256" key="2">
    <source>
        <dbReference type="ARBA" id="ARBA00006337"/>
    </source>
</evidence>
<name>A0A4S4G1B8_9ACTN</name>
<dbReference type="GO" id="GO:0050660">
    <property type="term" value="F:flavin adenine dinucleotide binding"/>
    <property type="evidence" value="ECO:0007669"/>
    <property type="project" value="InterPro"/>
</dbReference>
<evidence type="ECO:0000256" key="10">
    <source>
        <dbReference type="PROSITE-ProRule" id="PRU01193"/>
    </source>
</evidence>
<dbReference type="SUPFAM" id="SSF56176">
    <property type="entry name" value="FAD-binding/transporter-associated domain-like"/>
    <property type="match status" value="1"/>
</dbReference>
<feature type="domain" description="CBS" evidence="11">
    <location>
        <begin position="220"/>
        <end position="280"/>
    </location>
</feature>
<dbReference type="FunFam" id="3.10.580.10:FF:000002">
    <property type="entry name" value="Magnesium/cobalt efflux protein CorC"/>
    <property type="match status" value="1"/>
</dbReference>
<dbReference type="InterPro" id="IPR046342">
    <property type="entry name" value="CBS_dom_sf"/>
</dbReference>
<dbReference type="Pfam" id="PF03471">
    <property type="entry name" value="CorC_HlyC"/>
    <property type="match status" value="1"/>
</dbReference>
<evidence type="ECO:0000313" key="14">
    <source>
        <dbReference type="Proteomes" id="UP000308978"/>
    </source>
</evidence>
<dbReference type="InterPro" id="IPR002550">
    <property type="entry name" value="CNNM"/>
</dbReference>
<dbReference type="SMART" id="SM00116">
    <property type="entry name" value="CBS"/>
    <property type="match status" value="2"/>
</dbReference>
<comment type="subcellular location">
    <subcellularLocation>
        <location evidence="1">Cell membrane</location>
        <topology evidence="1">Multi-pass membrane protein</topology>
    </subcellularLocation>
</comment>
<dbReference type="Pfam" id="PF00571">
    <property type="entry name" value="CBS"/>
    <property type="match status" value="2"/>
</dbReference>
<keyword evidence="5" id="KW-0677">Repeat</keyword>
<dbReference type="Pfam" id="PF01595">
    <property type="entry name" value="CNNM"/>
    <property type="match status" value="1"/>
</dbReference>
<dbReference type="Proteomes" id="UP000308978">
    <property type="component" value="Unassembled WGS sequence"/>
</dbReference>
<sequence>MYTALCLLLVVLFLLMNAFFVVAEFALVRVRRSQIDMAVAEKRRGAEAARDVTTHINAYLSACQLGITLASLAIGWLGEPAVSAVLEGPLLALGLPEAAIHPICVAVGFFIVTALHVVVGELIPKSFAIFSTEKYALHTAGPLRVFYRITYPIMVIFNGVTNAVMKLFGHDPADEHEVYTGDEIKLLIDESTENGLIDPEQNEFVDNIFDLGDKDAEGIMTPRTDVICLDTEDTLEENLDLIRQYKYSRYPVCHGSKDHIVGFVHTKDLVDTALDTPMSEWNVRELPAVPESIPIAKLLETMQERCTKICVVVDEHGGTAGIVTMSDIMEQIVGRIDDEYVHDTDDDVEELPDGTYQINGTLAINDLVELLGFEPEEADEVETAGGLLLKLFDRIPDEGDVAVLEHRGTKVTFTVLSMDRLRIDRICMAIDRPDEE</sequence>
<dbReference type="AlphaFoldDB" id="A0A4S4G1B8"/>
<dbReference type="GO" id="GO:0005886">
    <property type="term" value="C:plasma membrane"/>
    <property type="evidence" value="ECO:0007669"/>
    <property type="project" value="UniProtKB-SubCell"/>
</dbReference>
<dbReference type="EMBL" id="SSTJ01000011">
    <property type="protein sequence ID" value="THG36754.1"/>
    <property type="molecule type" value="Genomic_DNA"/>
</dbReference>
<evidence type="ECO:0000256" key="7">
    <source>
        <dbReference type="ARBA" id="ARBA00023122"/>
    </source>
</evidence>
<dbReference type="PANTHER" id="PTHR43099">
    <property type="entry name" value="UPF0053 PROTEIN YRKA"/>
    <property type="match status" value="1"/>
</dbReference>
<feature type="domain" description="CBS" evidence="11">
    <location>
        <begin position="282"/>
        <end position="339"/>
    </location>
</feature>
<dbReference type="Gene3D" id="3.30.465.10">
    <property type="match status" value="1"/>
</dbReference>
<dbReference type="InterPro" id="IPR036318">
    <property type="entry name" value="FAD-bd_PCMH-like_sf"/>
</dbReference>
<dbReference type="PROSITE" id="PS51371">
    <property type="entry name" value="CBS"/>
    <property type="match status" value="2"/>
</dbReference>
<evidence type="ECO:0000256" key="4">
    <source>
        <dbReference type="ARBA" id="ARBA00022692"/>
    </source>
</evidence>
<keyword evidence="4 10" id="KW-0812">Transmembrane</keyword>
<dbReference type="PROSITE" id="PS51846">
    <property type="entry name" value="CNNM"/>
    <property type="match status" value="1"/>
</dbReference>
<proteinExistence type="inferred from homology"/>
<dbReference type="CDD" id="cd04590">
    <property type="entry name" value="CBS_pair_CorC_HlyC_assoc"/>
    <property type="match status" value="1"/>
</dbReference>
<dbReference type="Gene3D" id="3.10.580.10">
    <property type="entry name" value="CBS-domain"/>
    <property type="match status" value="1"/>
</dbReference>
<evidence type="ECO:0000259" key="11">
    <source>
        <dbReference type="PROSITE" id="PS51371"/>
    </source>
</evidence>
<evidence type="ECO:0000256" key="1">
    <source>
        <dbReference type="ARBA" id="ARBA00004651"/>
    </source>
</evidence>
<gene>
    <name evidence="13" type="ORF">E5986_08445</name>
</gene>
<evidence type="ECO:0000256" key="3">
    <source>
        <dbReference type="ARBA" id="ARBA00022475"/>
    </source>
</evidence>
<accession>A0A4S4G1B8</accession>
<evidence type="ECO:0000256" key="6">
    <source>
        <dbReference type="ARBA" id="ARBA00022989"/>
    </source>
</evidence>
<evidence type="ECO:0000259" key="12">
    <source>
        <dbReference type="PROSITE" id="PS51846"/>
    </source>
</evidence>
<dbReference type="InterPro" id="IPR005170">
    <property type="entry name" value="Transptr-assoc_dom"/>
</dbReference>
<dbReference type="SMART" id="SM01091">
    <property type="entry name" value="CorC_HlyC"/>
    <property type="match status" value="1"/>
</dbReference>
<dbReference type="SUPFAM" id="SSF54631">
    <property type="entry name" value="CBS-domain pair"/>
    <property type="match status" value="1"/>
</dbReference>
<reference evidence="13 14" key="1">
    <citation type="submission" date="2019-04" db="EMBL/GenBank/DDBJ databases">
        <title>Microbes associate with the intestines of laboratory mice.</title>
        <authorList>
            <person name="Navarre W."/>
            <person name="Wong E."/>
            <person name="Huang K.C."/>
            <person name="Tropini C."/>
            <person name="Ng K."/>
            <person name="Yu B."/>
        </authorList>
    </citation>
    <scope>NUCLEOTIDE SEQUENCE [LARGE SCALE GENOMIC DNA]</scope>
    <source>
        <strain evidence="13 14">NM80_B27</strain>
    </source>
</reference>
<dbReference type="RefSeq" id="WP_136435064.1">
    <property type="nucleotide sequence ID" value="NZ_SSTJ01000011.1"/>
</dbReference>
<comment type="caution">
    <text evidence="13">The sequence shown here is derived from an EMBL/GenBank/DDBJ whole genome shotgun (WGS) entry which is preliminary data.</text>
</comment>
<evidence type="ECO:0000313" key="13">
    <source>
        <dbReference type="EMBL" id="THG36754.1"/>
    </source>
</evidence>
<keyword evidence="3" id="KW-1003">Cell membrane</keyword>
<evidence type="ECO:0000256" key="9">
    <source>
        <dbReference type="PROSITE-ProRule" id="PRU00703"/>
    </source>
</evidence>
<protein>
    <submittedName>
        <fullName evidence="13">HlyC/CorC family transporter</fullName>
    </submittedName>
</protein>
<dbReference type="PANTHER" id="PTHR43099:SF2">
    <property type="entry name" value="UPF0053 PROTEIN YRKA"/>
    <property type="match status" value="1"/>
</dbReference>
<organism evidence="13 14">
    <name type="scientific">Adlercreutzia caecimuris</name>
    <dbReference type="NCBI Taxonomy" id="671266"/>
    <lineage>
        <taxon>Bacteria</taxon>
        <taxon>Bacillati</taxon>
        <taxon>Actinomycetota</taxon>
        <taxon>Coriobacteriia</taxon>
        <taxon>Eggerthellales</taxon>
        <taxon>Eggerthellaceae</taxon>
        <taxon>Adlercreutzia</taxon>
    </lineage>
</organism>
<dbReference type="InterPro" id="IPR044751">
    <property type="entry name" value="Ion_transp-like_CBS"/>
</dbReference>